<comment type="subcellular location">
    <subcellularLocation>
        <location evidence="1">Secreted</location>
    </subcellularLocation>
</comment>
<comment type="caution">
    <text evidence="5">The sequence shown here is derived from an EMBL/GenBank/DDBJ whole genome shotgun (WGS) entry which is preliminary data.</text>
</comment>
<dbReference type="Gene3D" id="2.120.10.30">
    <property type="entry name" value="TolB, C-terminal domain"/>
    <property type="match status" value="1"/>
</dbReference>
<dbReference type="Pfam" id="PF03022">
    <property type="entry name" value="MRJP"/>
    <property type="match status" value="1"/>
</dbReference>
<dbReference type="AlphaFoldDB" id="A0A9Q0MJ69"/>
<sequence length="398" mass="45628">RNSFCCKYYDYFADGDGIAFPDESNHLNEERESALSSNFVPYNNVPMGVTHVKGKLIMTIPRRNPGIPATLNFISTKSPKRSSPSFRAFPNYRTNALHPQNLPDSSRIVSVYRTRLDACNRLWFIDTGTLEYNGTIQVQRPSIWVIDMNTEETIRRFEIPASIVQPGHGMASVTVDVDENNCDGAFAYIPDLLVYRLHVYSFAQDRMWSFTHNYFNFDPMHGDFNVVGLQYQWNDGIFSISLGKRNPDGYRPVYFHPMVSISEFVVNSRVLQSEAASQRSNHMRDFLKIGERGRNTQSAMHDLDLNSGIMFYSQVAVNGVSCWNTAKPYTPRNHALLERNDETMIYPGDLNVDRNGTLWVMTNSMVRFIYSQLDPNVYNFRVWKANVRDIVRGTICGP</sequence>
<evidence type="ECO:0000256" key="3">
    <source>
        <dbReference type="ARBA" id="ARBA00022525"/>
    </source>
</evidence>
<dbReference type="EMBL" id="WJQU01003242">
    <property type="protein sequence ID" value="KAJ6626578.1"/>
    <property type="molecule type" value="Genomic_DNA"/>
</dbReference>
<evidence type="ECO:0000256" key="2">
    <source>
        <dbReference type="ARBA" id="ARBA00009127"/>
    </source>
</evidence>
<accession>A0A9Q0MJ69</accession>
<evidence type="ECO:0000256" key="1">
    <source>
        <dbReference type="ARBA" id="ARBA00004613"/>
    </source>
</evidence>
<name>A0A9Q0MJ69_9DIPT</name>
<organism evidence="5 6">
    <name type="scientific">Pseudolycoriella hygida</name>
    <dbReference type="NCBI Taxonomy" id="35572"/>
    <lineage>
        <taxon>Eukaryota</taxon>
        <taxon>Metazoa</taxon>
        <taxon>Ecdysozoa</taxon>
        <taxon>Arthropoda</taxon>
        <taxon>Hexapoda</taxon>
        <taxon>Insecta</taxon>
        <taxon>Pterygota</taxon>
        <taxon>Neoptera</taxon>
        <taxon>Endopterygota</taxon>
        <taxon>Diptera</taxon>
        <taxon>Nematocera</taxon>
        <taxon>Sciaroidea</taxon>
        <taxon>Sciaridae</taxon>
        <taxon>Pseudolycoriella</taxon>
    </lineage>
</organism>
<dbReference type="InterPro" id="IPR017996">
    <property type="entry name" value="MRJP/yellow-related"/>
</dbReference>
<keyword evidence="6" id="KW-1185">Reference proteome</keyword>
<gene>
    <name evidence="5" type="ORF">Bhyg_17665</name>
</gene>
<proteinExistence type="inferred from homology"/>
<feature type="non-terminal residue" evidence="5">
    <location>
        <position position="398"/>
    </location>
</feature>
<reference evidence="5" key="1">
    <citation type="submission" date="2022-07" db="EMBL/GenBank/DDBJ databases">
        <authorList>
            <person name="Trinca V."/>
            <person name="Uliana J.V.C."/>
            <person name="Torres T.T."/>
            <person name="Ward R.J."/>
            <person name="Monesi N."/>
        </authorList>
    </citation>
    <scope>NUCLEOTIDE SEQUENCE</scope>
    <source>
        <strain evidence="5">HSMRA1968</strain>
        <tissue evidence="5">Whole embryos</tissue>
    </source>
</reference>
<evidence type="ECO:0000313" key="5">
    <source>
        <dbReference type="EMBL" id="KAJ6626578.1"/>
    </source>
</evidence>
<dbReference type="OrthoDB" id="7776143at2759"/>
<protein>
    <submittedName>
        <fullName evidence="5">L-dopachrome tautomerase yellow-f2</fullName>
    </submittedName>
</protein>
<dbReference type="Proteomes" id="UP001151699">
    <property type="component" value="Unassembled WGS sequence"/>
</dbReference>
<comment type="similarity">
    <text evidence="2">Belongs to the major royal jelly protein family.</text>
</comment>
<dbReference type="GO" id="GO:0005576">
    <property type="term" value="C:extracellular region"/>
    <property type="evidence" value="ECO:0007669"/>
    <property type="project" value="UniProtKB-SubCell"/>
</dbReference>
<evidence type="ECO:0000256" key="4">
    <source>
        <dbReference type="ARBA" id="ARBA00022729"/>
    </source>
</evidence>
<dbReference type="PANTHER" id="PTHR10009">
    <property type="entry name" value="PROTEIN YELLOW-RELATED"/>
    <property type="match status" value="1"/>
</dbReference>
<dbReference type="PANTHER" id="PTHR10009:SF10">
    <property type="entry name" value="L-DOPACHROME TAUTOMERASE YELLOW-F-RELATED"/>
    <property type="match status" value="1"/>
</dbReference>
<keyword evidence="4" id="KW-0732">Signal</keyword>
<evidence type="ECO:0000313" key="6">
    <source>
        <dbReference type="Proteomes" id="UP001151699"/>
    </source>
</evidence>
<keyword evidence="3" id="KW-0964">Secreted</keyword>
<dbReference type="InterPro" id="IPR011042">
    <property type="entry name" value="6-blade_b-propeller_TolB-like"/>
</dbReference>